<gene>
    <name evidence="2" type="ORF">L9S41_00690</name>
</gene>
<dbReference type="InterPro" id="IPR006626">
    <property type="entry name" value="PbH1"/>
</dbReference>
<evidence type="ECO:0000259" key="1">
    <source>
        <dbReference type="Pfam" id="PF13229"/>
    </source>
</evidence>
<protein>
    <submittedName>
        <fullName evidence="2">Right-handed parallel beta-helix repeat-containing protein</fullName>
    </submittedName>
</protein>
<evidence type="ECO:0000313" key="3">
    <source>
        <dbReference type="Proteomes" id="UP001060414"/>
    </source>
</evidence>
<feature type="domain" description="Right handed beta helix" evidence="1">
    <location>
        <begin position="118"/>
        <end position="258"/>
    </location>
</feature>
<sequence length="445" mass="48907">MLALLLLGELPAAALERLPAGETRWNGKVALKAALEVPSDGVLVIAAGTRVQVADAEARILVRGGLEIAGTQEAPVVFAAPPGWQGFELMEPARPIEIQHARFEGAEVALRVLGARLRVTHSAFRGGGHGIDLVRESEAVIEDCLFADNQVGLEAQMKSRVRVTRSLFRNHRGSAFIAGHGSGGDISDCRFEGNRQALGLKGRFEGSVAANRFMDNDTAIFCNQTQRSPRIVGNEFRGSEFALVNASFSFPQVEHNQFVGNGKAVRNDQFGSAQVRHNLFADNGTALWNNRKSDPVVENNEFRDNQRALFCDFSSYPRVRNNNFIGNGMGVELGPQQSADFEARAGSRHIALEQAQARRSQNPLLARAPTEFHDEVDVRHNWWGEDTEVLRAAGAEGEVPFFRDRRQLGRVSYQGWGDETYLVDRVVFAPWLDEPVADAGPKEVP</sequence>
<dbReference type="SUPFAM" id="SSF51126">
    <property type="entry name" value="Pectin lyase-like"/>
    <property type="match status" value="1"/>
</dbReference>
<dbReference type="Gene3D" id="2.160.20.10">
    <property type="entry name" value="Single-stranded right-handed beta-helix, Pectin lyase-like"/>
    <property type="match status" value="1"/>
</dbReference>
<name>A0ABY5ZMH4_9BACT</name>
<dbReference type="InterPro" id="IPR012334">
    <property type="entry name" value="Pectin_lyas_fold"/>
</dbReference>
<dbReference type="InterPro" id="IPR011050">
    <property type="entry name" value="Pectin_lyase_fold/virulence"/>
</dbReference>
<proteinExistence type="predicted"/>
<dbReference type="EMBL" id="CP092109">
    <property type="protein sequence ID" value="UWZ79931.1"/>
    <property type="molecule type" value="Genomic_DNA"/>
</dbReference>
<dbReference type="Pfam" id="PF13229">
    <property type="entry name" value="Beta_helix"/>
    <property type="match status" value="1"/>
</dbReference>
<evidence type="ECO:0000313" key="2">
    <source>
        <dbReference type="EMBL" id="UWZ79931.1"/>
    </source>
</evidence>
<keyword evidence="3" id="KW-1185">Reference proteome</keyword>
<dbReference type="RefSeq" id="WP_260748284.1">
    <property type="nucleotide sequence ID" value="NZ_CP092109.1"/>
</dbReference>
<accession>A0ABY5ZMH4</accession>
<dbReference type="InterPro" id="IPR039448">
    <property type="entry name" value="Beta_helix"/>
</dbReference>
<reference evidence="2" key="1">
    <citation type="journal article" date="2022" name="Environ. Microbiol.">
        <title>Geoalkalibacter halelectricus SAP #1 sp. nov. possessing extracellular electron transfer and mineral#reducing capabilities from a haloalkaline environment.</title>
        <authorList>
            <person name="Yadav S."/>
            <person name="Singh R."/>
            <person name="Sundharam S.S."/>
            <person name="Chaudhary S."/>
            <person name="Krishnamurthi S."/>
            <person name="Patil S.A."/>
        </authorList>
    </citation>
    <scope>NUCLEOTIDE SEQUENCE</scope>
    <source>
        <strain evidence="2">SAP-1</strain>
    </source>
</reference>
<dbReference type="SMART" id="SM00710">
    <property type="entry name" value="PbH1"/>
    <property type="match status" value="5"/>
</dbReference>
<dbReference type="Proteomes" id="UP001060414">
    <property type="component" value="Chromosome"/>
</dbReference>
<organism evidence="2 3">
    <name type="scientific">Geoalkalibacter halelectricus</name>
    <dbReference type="NCBI Taxonomy" id="2847045"/>
    <lineage>
        <taxon>Bacteria</taxon>
        <taxon>Pseudomonadati</taxon>
        <taxon>Thermodesulfobacteriota</taxon>
        <taxon>Desulfuromonadia</taxon>
        <taxon>Desulfuromonadales</taxon>
        <taxon>Geoalkalibacteraceae</taxon>
        <taxon>Geoalkalibacter</taxon>
    </lineage>
</organism>